<dbReference type="PANTHER" id="PTHR42791:SF1">
    <property type="entry name" value="N-ACETYLTRANSFERASE DOMAIN-CONTAINING PROTEIN"/>
    <property type="match status" value="1"/>
</dbReference>
<sequence length="226" mass="24816">MVTITRLQPKGTLEETYNSPEVKNAAKTLEVSFSTDDVTKALNGDDPNIGGLRMLASTTTAVMDLEAYVANPDGVDPAEVAGAVMLMKQPGIEHGKSENAKGPHSAKCDVIMEQKPELQKAFKDIIAFFGHLEEKALGPEAVTPTYYISHLGTLPDYQRKGLAGALLNMAKQKAKSQGKTLTLLTMTEPNVKYYEKFGFKNLYYEEVTLNGILTRWWVMAVDPKDS</sequence>
<dbReference type="InterPro" id="IPR052523">
    <property type="entry name" value="Trichothecene_AcTrans"/>
</dbReference>
<dbReference type="GO" id="GO:0016747">
    <property type="term" value="F:acyltransferase activity, transferring groups other than amino-acyl groups"/>
    <property type="evidence" value="ECO:0007669"/>
    <property type="project" value="InterPro"/>
</dbReference>
<gene>
    <name evidence="2" type="ORF">A1Q1_04254</name>
</gene>
<dbReference type="SUPFAM" id="SSF55729">
    <property type="entry name" value="Acyl-CoA N-acyltransferases (Nat)"/>
    <property type="match status" value="1"/>
</dbReference>
<dbReference type="PROSITE" id="PS51186">
    <property type="entry name" value="GNAT"/>
    <property type="match status" value="1"/>
</dbReference>
<dbReference type="HOGENOM" id="CLU_1225528_0_0_1"/>
<dbReference type="PANTHER" id="PTHR42791">
    <property type="entry name" value="GNAT FAMILY ACETYLTRANSFERASE"/>
    <property type="match status" value="1"/>
</dbReference>
<protein>
    <recommendedName>
        <fullName evidence="1">N-acetyltransferase domain-containing protein</fullName>
    </recommendedName>
</protein>
<reference evidence="2 3" key="1">
    <citation type="journal article" date="2012" name="Eukaryot. Cell">
        <title>Draft genome sequence of CBS 2479, the standard type strain of Trichosporon asahii.</title>
        <authorList>
            <person name="Yang R.Y."/>
            <person name="Li H.T."/>
            <person name="Zhu H."/>
            <person name="Zhou G.P."/>
            <person name="Wang M."/>
            <person name="Wang L."/>
        </authorList>
    </citation>
    <scope>NUCLEOTIDE SEQUENCE [LARGE SCALE GENOMIC DNA]</scope>
    <source>
        <strain evidence="3">ATCC 90039 / CBS 2479 / JCM 2466 / KCTC 7840 / NCYC 2677 / UAMH 7654</strain>
    </source>
</reference>
<dbReference type="InterPro" id="IPR000182">
    <property type="entry name" value="GNAT_dom"/>
</dbReference>
<name>J5SQT0_TRIAS</name>
<dbReference type="GeneID" id="25987767"/>
<dbReference type="RefSeq" id="XP_014178106.1">
    <property type="nucleotide sequence ID" value="XM_014322631.1"/>
</dbReference>
<dbReference type="EMBL" id="ALBS01000266">
    <property type="protein sequence ID" value="EJT47011.1"/>
    <property type="molecule type" value="Genomic_DNA"/>
</dbReference>
<dbReference type="AlphaFoldDB" id="J5SQT0"/>
<feature type="domain" description="N-acetyltransferase" evidence="1">
    <location>
        <begin position="82"/>
        <end position="222"/>
    </location>
</feature>
<dbReference type="OrthoDB" id="61113at2759"/>
<dbReference type="CDD" id="cd04301">
    <property type="entry name" value="NAT_SF"/>
    <property type="match status" value="1"/>
</dbReference>
<comment type="caution">
    <text evidence="2">The sequence shown here is derived from an EMBL/GenBank/DDBJ whole genome shotgun (WGS) entry which is preliminary data.</text>
</comment>
<accession>J5SQT0</accession>
<evidence type="ECO:0000259" key="1">
    <source>
        <dbReference type="PROSITE" id="PS51186"/>
    </source>
</evidence>
<dbReference type="Pfam" id="PF13673">
    <property type="entry name" value="Acetyltransf_10"/>
    <property type="match status" value="1"/>
</dbReference>
<dbReference type="KEGG" id="tasa:A1Q1_04254"/>
<evidence type="ECO:0000313" key="3">
    <source>
        <dbReference type="Proteomes" id="UP000002748"/>
    </source>
</evidence>
<organism evidence="2 3">
    <name type="scientific">Trichosporon asahii var. asahii (strain ATCC 90039 / CBS 2479 / JCM 2466 / KCTC 7840 / NBRC 103889/ NCYC 2677 / UAMH 7654)</name>
    <name type="common">Yeast</name>
    <dbReference type="NCBI Taxonomy" id="1186058"/>
    <lineage>
        <taxon>Eukaryota</taxon>
        <taxon>Fungi</taxon>
        <taxon>Dikarya</taxon>
        <taxon>Basidiomycota</taxon>
        <taxon>Agaricomycotina</taxon>
        <taxon>Tremellomycetes</taxon>
        <taxon>Trichosporonales</taxon>
        <taxon>Trichosporonaceae</taxon>
        <taxon>Trichosporon</taxon>
    </lineage>
</organism>
<dbReference type="Proteomes" id="UP000002748">
    <property type="component" value="Unassembled WGS sequence"/>
</dbReference>
<dbReference type="VEuPathDB" id="FungiDB:A1Q1_04254"/>
<dbReference type="InterPro" id="IPR016181">
    <property type="entry name" value="Acyl_CoA_acyltransferase"/>
</dbReference>
<proteinExistence type="predicted"/>
<evidence type="ECO:0000313" key="2">
    <source>
        <dbReference type="EMBL" id="EJT47011.1"/>
    </source>
</evidence>
<dbReference type="Gene3D" id="3.40.630.30">
    <property type="match status" value="1"/>
</dbReference>